<reference evidence="1" key="1">
    <citation type="submission" date="2022-07" db="EMBL/GenBank/DDBJ databases">
        <title>Fungi with potential for degradation of polypropylene.</title>
        <authorList>
            <person name="Gostincar C."/>
        </authorList>
    </citation>
    <scope>NUCLEOTIDE SEQUENCE</scope>
    <source>
        <strain evidence="1">EXF-13287</strain>
    </source>
</reference>
<dbReference type="AlphaFoldDB" id="A0AA38RHG2"/>
<gene>
    <name evidence="1" type="ORF">NKR19_g9404</name>
</gene>
<organism evidence="1 2">
    <name type="scientific">Coniochaeta hoffmannii</name>
    <dbReference type="NCBI Taxonomy" id="91930"/>
    <lineage>
        <taxon>Eukaryota</taxon>
        <taxon>Fungi</taxon>
        <taxon>Dikarya</taxon>
        <taxon>Ascomycota</taxon>
        <taxon>Pezizomycotina</taxon>
        <taxon>Sordariomycetes</taxon>
        <taxon>Sordariomycetidae</taxon>
        <taxon>Coniochaetales</taxon>
        <taxon>Coniochaetaceae</taxon>
        <taxon>Coniochaeta</taxon>
    </lineage>
</organism>
<protein>
    <submittedName>
        <fullName evidence="1">Uncharacterized protein</fullName>
    </submittedName>
</protein>
<sequence length="87" mass="9775">MYLTDDCMEIPPDGELRLPGKELLAWVPAKNLRPFDFGDDQCRNVLGYQAARKFSDRLKATRKRQGHKGVMVATEGVLIAIKANLIC</sequence>
<dbReference type="EMBL" id="JANBVN010000224">
    <property type="protein sequence ID" value="KAJ9132138.1"/>
    <property type="molecule type" value="Genomic_DNA"/>
</dbReference>
<keyword evidence="2" id="KW-1185">Reference proteome</keyword>
<accession>A0AA38RHG2</accession>
<dbReference type="Proteomes" id="UP001174691">
    <property type="component" value="Unassembled WGS sequence"/>
</dbReference>
<name>A0AA38RHG2_9PEZI</name>
<evidence type="ECO:0000313" key="1">
    <source>
        <dbReference type="EMBL" id="KAJ9132138.1"/>
    </source>
</evidence>
<proteinExistence type="predicted"/>
<comment type="caution">
    <text evidence="1">The sequence shown here is derived from an EMBL/GenBank/DDBJ whole genome shotgun (WGS) entry which is preliminary data.</text>
</comment>
<evidence type="ECO:0000313" key="2">
    <source>
        <dbReference type="Proteomes" id="UP001174691"/>
    </source>
</evidence>